<evidence type="ECO:0000256" key="11">
    <source>
        <dbReference type="ARBA" id="ARBA00023128"/>
    </source>
</evidence>
<evidence type="ECO:0000256" key="2">
    <source>
        <dbReference type="ARBA" id="ARBA00004202"/>
    </source>
</evidence>
<feature type="compositionally biased region" description="Low complexity" evidence="16">
    <location>
        <begin position="155"/>
        <end position="187"/>
    </location>
</feature>
<reference evidence="18" key="2">
    <citation type="submission" date="2025-09" db="UniProtKB">
        <authorList>
            <consortium name="Ensembl"/>
        </authorList>
    </citation>
    <scope>IDENTIFICATION</scope>
</reference>
<comment type="subcellular location">
    <subcellularLocation>
        <location evidence="2">Cell membrane</location>
        <topology evidence="2">Peripheral membrane protein</topology>
    </subcellularLocation>
    <subcellularLocation>
        <location evidence="3">Cytoplasm</location>
    </subcellularLocation>
    <subcellularLocation>
        <location evidence="1">Mitochondrion</location>
    </subcellularLocation>
</comment>
<dbReference type="EC" id="2.7.7.87" evidence="5"/>
<evidence type="ECO:0000259" key="17">
    <source>
        <dbReference type="PROSITE" id="PS51163"/>
    </source>
</evidence>
<feature type="region of interest" description="Disordered" evidence="16">
    <location>
        <begin position="1"/>
        <end position="215"/>
    </location>
</feature>
<feature type="domain" description="YrdC-like" evidence="17">
    <location>
        <begin position="339"/>
        <end position="529"/>
    </location>
</feature>
<dbReference type="PANTHER" id="PTHR17490">
    <property type="entry name" value="SUA5"/>
    <property type="match status" value="1"/>
</dbReference>
<accession>A0A8C5IS06</accession>
<feature type="compositionally biased region" description="Pro residues" evidence="16">
    <location>
        <begin position="142"/>
        <end position="154"/>
    </location>
</feature>
<evidence type="ECO:0000256" key="10">
    <source>
        <dbReference type="ARBA" id="ARBA00022946"/>
    </source>
</evidence>
<dbReference type="OMA" id="QAPRSCE"/>
<protein>
    <recommendedName>
        <fullName evidence="6">Threonylcarbamoyl-AMP synthase</fullName>
        <ecNumber evidence="5">2.7.7.87</ecNumber>
    </recommendedName>
</protein>
<organism evidence="18 19">
    <name type="scientific">Junco hyemalis</name>
    <name type="common">Dark-eyed junco</name>
    <dbReference type="NCBI Taxonomy" id="40217"/>
    <lineage>
        <taxon>Eukaryota</taxon>
        <taxon>Metazoa</taxon>
        <taxon>Chordata</taxon>
        <taxon>Craniata</taxon>
        <taxon>Vertebrata</taxon>
        <taxon>Euteleostomi</taxon>
        <taxon>Archelosauria</taxon>
        <taxon>Archosauria</taxon>
        <taxon>Dinosauria</taxon>
        <taxon>Saurischia</taxon>
        <taxon>Theropoda</taxon>
        <taxon>Coelurosauria</taxon>
        <taxon>Aves</taxon>
        <taxon>Neognathae</taxon>
        <taxon>Neoaves</taxon>
        <taxon>Telluraves</taxon>
        <taxon>Australaves</taxon>
        <taxon>Passeriformes</taxon>
        <taxon>Passerellidae</taxon>
        <taxon>Junco</taxon>
    </lineage>
</organism>
<feature type="compositionally biased region" description="Pro residues" evidence="16">
    <location>
        <begin position="18"/>
        <end position="39"/>
    </location>
</feature>
<evidence type="ECO:0000256" key="5">
    <source>
        <dbReference type="ARBA" id="ARBA00012584"/>
    </source>
</evidence>
<dbReference type="GO" id="GO:0006450">
    <property type="term" value="P:regulation of translational fidelity"/>
    <property type="evidence" value="ECO:0007669"/>
    <property type="project" value="TreeGrafter"/>
</dbReference>
<evidence type="ECO:0000256" key="13">
    <source>
        <dbReference type="ARBA" id="ARBA00048366"/>
    </source>
</evidence>
<keyword evidence="12" id="KW-0472">Membrane</keyword>
<dbReference type="PANTHER" id="PTHR17490:SF10">
    <property type="entry name" value="THREONYLCARBAMOYL-AMP SYNTHASE"/>
    <property type="match status" value="1"/>
</dbReference>
<sequence length="548" mass="56603">MRGGTERAPRPRRDSPAAPAPCAPPHQPGVPGAPKPSVPPGLLRAPRRSPGRLSGPPAARPAPPAAPRRRRCGSAAAAGGAARGPAAPAASSGSPGPAGRRRGQRSLPEPRDPPVPSPDPPRPLAAPVPSFPPLFRRLLFGPPEPLAAPAPSFPPVSLAAPVSSFSPVSSLDGSPDLPVRSRSLRSPPVSPFPLCPPDPPGRSRSLPVPPIPLPTPVSPFPPVPAHSLSSLSAVPPPRSAPARSRSPWRQLPRPAGAVSAARRKCRRMARAARLLALAAERAAGPGLASVPGLGPGCARLVLLPPARGARPAPHGAQGEPAEGAGRGRWRQEPGPAEWSEAVAAAAGALQAGGLVAVPTDTVYGVACLAQDSAAVRSIYSLKGRNGAKPLAICLGDVERLYRYCHVNVPEELLRDLLPGPVTLVLERSEELNKDLNPFTSLVGVRIPDHPFMRDLARACPGPLALTSANISSQGSTLTVLEFQDLWPQLSLVIDGGPIGDIQSPECRLGSTVVDLSVSGKFSIIRPGCALAPTVEILKKKYGLEPESS</sequence>
<dbReference type="Gene3D" id="3.90.870.10">
    <property type="entry name" value="DHBP synthase"/>
    <property type="match status" value="1"/>
</dbReference>
<dbReference type="AlphaFoldDB" id="A0A8C5IS06"/>
<comment type="catalytic activity">
    <reaction evidence="13">
        <text>L-threonine + hydrogencarbonate + ATP = L-threonylcarbamoyladenylate + diphosphate + H2O</text>
        <dbReference type="Rhea" id="RHEA:36407"/>
        <dbReference type="ChEBI" id="CHEBI:15377"/>
        <dbReference type="ChEBI" id="CHEBI:17544"/>
        <dbReference type="ChEBI" id="CHEBI:30616"/>
        <dbReference type="ChEBI" id="CHEBI:33019"/>
        <dbReference type="ChEBI" id="CHEBI:57926"/>
        <dbReference type="ChEBI" id="CHEBI:73682"/>
        <dbReference type="EC" id="2.7.7.87"/>
    </reaction>
</comment>
<feature type="region of interest" description="Disordered" evidence="16">
    <location>
        <begin position="308"/>
        <end position="336"/>
    </location>
</feature>
<evidence type="ECO:0000256" key="9">
    <source>
        <dbReference type="ARBA" id="ARBA00022679"/>
    </source>
</evidence>
<evidence type="ECO:0000256" key="7">
    <source>
        <dbReference type="ARBA" id="ARBA00022475"/>
    </source>
</evidence>
<dbReference type="PROSITE" id="PS51163">
    <property type="entry name" value="YRDC"/>
    <property type="match status" value="1"/>
</dbReference>
<keyword evidence="10" id="KW-0809">Transit peptide</keyword>
<comment type="subunit">
    <text evidence="15">Interacts with RSC1A1.</text>
</comment>
<dbReference type="NCBIfam" id="TIGR00057">
    <property type="entry name" value="L-threonylcarbamoyladenylate synthase"/>
    <property type="match status" value="1"/>
</dbReference>
<feature type="region of interest" description="Disordered" evidence="16">
    <location>
        <begin position="228"/>
        <end position="262"/>
    </location>
</feature>
<dbReference type="FunFam" id="3.90.870.10:FF:000007">
    <property type="entry name" value="YrdC N6-threonylcarbamoyltransferase domain containing"/>
    <property type="match status" value="1"/>
</dbReference>
<dbReference type="GO" id="GO:0003725">
    <property type="term" value="F:double-stranded RNA binding"/>
    <property type="evidence" value="ECO:0007669"/>
    <property type="project" value="InterPro"/>
</dbReference>
<dbReference type="SUPFAM" id="SSF55821">
    <property type="entry name" value="YrdC/RibB"/>
    <property type="match status" value="1"/>
</dbReference>
<dbReference type="Proteomes" id="UP000694408">
    <property type="component" value="Unplaced"/>
</dbReference>
<keyword evidence="19" id="KW-1185">Reference proteome</keyword>
<dbReference type="GO" id="GO:0061710">
    <property type="term" value="F:L-threonylcarbamoyladenylate synthase"/>
    <property type="evidence" value="ECO:0007669"/>
    <property type="project" value="UniProtKB-EC"/>
</dbReference>
<feature type="compositionally biased region" description="Pro residues" evidence="16">
    <location>
        <begin position="188"/>
        <end position="200"/>
    </location>
</feature>
<evidence type="ECO:0000256" key="15">
    <source>
        <dbReference type="ARBA" id="ARBA00063146"/>
    </source>
</evidence>
<reference evidence="18" key="1">
    <citation type="submission" date="2025-08" db="UniProtKB">
        <authorList>
            <consortium name="Ensembl"/>
        </authorList>
    </citation>
    <scope>IDENTIFICATION</scope>
</reference>
<keyword evidence="7" id="KW-1003">Cell membrane</keyword>
<feature type="compositionally biased region" description="Pro residues" evidence="16">
    <location>
        <begin position="113"/>
        <end position="132"/>
    </location>
</feature>
<evidence type="ECO:0000256" key="3">
    <source>
        <dbReference type="ARBA" id="ARBA00004496"/>
    </source>
</evidence>
<feature type="compositionally biased region" description="Basic and acidic residues" evidence="16">
    <location>
        <begin position="1"/>
        <end position="15"/>
    </location>
</feature>
<feature type="compositionally biased region" description="Low complexity" evidence="16">
    <location>
        <begin position="73"/>
        <end position="98"/>
    </location>
</feature>
<evidence type="ECO:0000256" key="1">
    <source>
        <dbReference type="ARBA" id="ARBA00004173"/>
    </source>
</evidence>
<dbReference type="GO" id="GO:0005886">
    <property type="term" value="C:plasma membrane"/>
    <property type="evidence" value="ECO:0007669"/>
    <property type="project" value="UniProtKB-SubCell"/>
</dbReference>
<evidence type="ECO:0000256" key="4">
    <source>
        <dbReference type="ARBA" id="ARBA00007663"/>
    </source>
</evidence>
<evidence type="ECO:0000313" key="19">
    <source>
        <dbReference type="Proteomes" id="UP000694408"/>
    </source>
</evidence>
<evidence type="ECO:0000256" key="8">
    <source>
        <dbReference type="ARBA" id="ARBA00022490"/>
    </source>
</evidence>
<comment type="similarity">
    <text evidence="4">Belongs to the SUA5 family.</text>
</comment>
<dbReference type="GO" id="GO:0005739">
    <property type="term" value="C:mitochondrion"/>
    <property type="evidence" value="ECO:0007669"/>
    <property type="project" value="UniProtKB-SubCell"/>
</dbReference>
<keyword evidence="11" id="KW-0496">Mitochondrion</keyword>
<evidence type="ECO:0000256" key="12">
    <source>
        <dbReference type="ARBA" id="ARBA00023136"/>
    </source>
</evidence>
<dbReference type="InterPro" id="IPR017945">
    <property type="entry name" value="DHBP_synth_RibB-like_a/b_dom"/>
</dbReference>
<dbReference type="InterPro" id="IPR006070">
    <property type="entry name" value="Sua5-like_dom"/>
</dbReference>
<evidence type="ECO:0000256" key="6">
    <source>
        <dbReference type="ARBA" id="ARBA00015492"/>
    </source>
</evidence>
<proteinExistence type="inferred from homology"/>
<comment type="function">
    <text evidence="14">Cytoplasmic and mitochondrial threonylcarbamoyl-AMP synthase required for the formation of a threonylcarbamoyl group on adenosine at position 37 (t(6)A37) in tRNAs that read codons beginning with adenine. Catalyzes the conversion of L-threonine, HCO(3)(-)/CO(2) and ATP to give threonylcarbamoyl-AMP (TC-AMP) as the acyladenylate intermediate, with the release of diphosphate. Participates in t(6)A37 formation in cytoplasmic and mitochondrial tRNAs. May regulate the activity of some transporters.</text>
</comment>
<dbReference type="Pfam" id="PF01300">
    <property type="entry name" value="Sua5_yciO_yrdC"/>
    <property type="match status" value="1"/>
</dbReference>
<evidence type="ECO:0000256" key="16">
    <source>
        <dbReference type="SAM" id="MobiDB-lite"/>
    </source>
</evidence>
<name>A0A8C5IS06_JUNHY</name>
<dbReference type="InterPro" id="IPR050156">
    <property type="entry name" value="TC-AMP_synthase_SUA5"/>
</dbReference>
<evidence type="ECO:0000313" key="18">
    <source>
        <dbReference type="Ensembl" id="ENSJHYP00000006243.1"/>
    </source>
</evidence>
<dbReference type="Ensembl" id="ENSJHYT00000007623.1">
    <property type="protein sequence ID" value="ENSJHYP00000006243.1"/>
    <property type="gene ID" value="ENSJHYG00000005042.1"/>
</dbReference>
<evidence type="ECO:0000256" key="14">
    <source>
        <dbReference type="ARBA" id="ARBA00058524"/>
    </source>
</evidence>
<keyword evidence="8" id="KW-0963">Cytoplasm</keyword>
<keyword evidence="9" id="KW-0808">Transferase</keyword>
<dbReference type="GO" id="GO:0000049">
    <property type="term" value="F:tRNA binding"/>
    <property type="evidence" value="ECO:0007669"/>
    <property type="project" value="TreeGrafter"/>
</dbReference>